<keyword evidence="1" id="KW-0732">Signal</keyword>
<gene>
    <name evidence="2" type="ORF">EBO15_31595</name>
</gene>
<protein>
    <submittedName>
        <fullName evidence="2">Uncharacterized protein</fullName>
    </submittedName>
</protein>
<evidence type="ECO:0000256" key="1">
    <source>
        <dbReference type="SAM" id="SignalP"/>
    </source>
</evidence>
<dbReference type="AlphaFoldDB" id="A0A3M2LV82"/>
<feature type="chain" id="PRO_5018247950" evidence="1">
    <location>
        <begin position="24"/>
        <end position="244"/>
    </location>
</feature>
<reference evidence="2 3" key="1">
    <citation type="submission" date="2018-10" db="EMBL/GenBank/DDBJ databases">
        <title>Isolation from soil.</title>
        <authorList>
            <person name="Hu J."/>
        </authorList>
    </citation>
    <scope>NUCLEOTIDE SEQUENCE [LARGE SCALE GENOMIC DNA]</scope>
    <source>
        <strain evidence="2 3">NEAU-Ht49</strain>
    </source>
</reference>
<sequence length="244" mass="26109">MALGAATAAVTALGLTVPAAAQAAPAPGATKITALRATTNATSRLTLSGRLTTRAGATVGAGRTVVIETADDTHRRWTALGKTLATKADGTFQTDPRHTGVHYRHGYYRVRFAGAPGLAATLSGEVRDRRIATRVTGWKVSTTHPRRGGSFTVRGHLQDKPGTTWKALKGRRVSVEYCLKGGDCLNDLSLWHGLSNYKSGAKGHFSNRIHVGAKAKPIYIAYTFYGDTTHYVTWLVKPTLVSPR</sequence>
<comment type="caution">
    <text evidence="2">The sequence shown here is derived from an EMBL/GenBank/DDBJ whole genome shotgun (WGS) entry which is preliminary data.</text>
</comment>
<keyword evidence="3" id="KW-1185">Reference proteome</keyword>
<accession>A0A3M2LV82</accession>
<evidence type="ECO:0000313" key="3">
    <source>
        <dbReference type="Proteomes" id="UP000282674"/>
    </source>
</evidence>
<evidence type="ECO:0000313" key="2">
    <source>
        <dbReference type="EMBL" id="RMI38838.1"/>
    </source>
</evidence>
<proteinExistence type="predicted"/>
<feature type="signal peptide" evidence="1">
    <location>
        <begin position="1"/>
        <end position="23"/>
    </location>
</feature>
<organism evidence="2 3">
    <name type="scientific">Actinomadura harenae</name>
    <dbReference type="NCBI Taxonomy" id="2483351"/>
    <lineage>
        <taxon>Bacteria</taxon>
        <taxon>Bacillati</taxon>
        <taxon>Actinomycetota</taxon>
        <taxon>Actinomycetes</taxon>
        <taxon>Streptosporangiales</taxon>
        <taxon>Thermomonosporaceae</taxon>
        <taxon>Actinomadura</taxon>
    </lineage>
</organism>
<dbReference type="Proteomes" id="UP000282674">
    <property type="component" value="Unassembled WGS sequence"/>
</dbReference>
<name>A0A3M2LV82_9ACTN</name>
<dbReference type="EMBL" id="RFFG01000078">
    <property type="protein sequence ID" value="RMI38838.1"/>
    <property type="molecule type" value="Genomic_DNA"/>
</dbReference>